<dbReference type="Proteomes" id="UP000276215">
    <property type="component" value="Unassembled WGS sequence"/>
</dbReference>
<evidence type="ECO:0000313" key="3">
    <source>
        <dbReference type="Proteomes" id="UP000276215"/>
    </source>
</evidence>
<name>A0A3N4JJD6_9PEZI</name>
<proteinExistence type="predicted"/>
<accession>A0A3N4JJD6</accession>
<dbReference type="AlphaFoldDB" id="A0A3N4JJD6"/>
<reference evidence="2 3" key="1">
    <citation type="journal article" date="2018" name="Nat. Ecol. Evol.">
        <title>Pezizomycetes genomes reveal the molecular basis of ectomycorrhizal truffle lifestyle.</title>
        <authorList>
            <person name="Murat C."/>
            <person name="Payen T."/>
            <person name="Noel B."/>
            <person name="Kuo A."/>
            <person name="Morin E."/>
            <person name="Chen J."/>
            <person name="Kohler A."/>
            <person name="Krizsan K."/>
            <person name="Balestrini R."/>
            <person name="Da Silva C."/>
            <person name="Montanini B."/>
            <person name="Hainaut M."/>
            <person name="Levati E."/>
            <person name="Barry K.W."/>
            <person name="Belfiori B."/>
            <person name="Cichocki N."/>
            <person name="Clum A."/>
            <person name="Dockter R.B."/>
            <person name="Fauchery L."/>
            <person name="Guy J."/>
            <person name="Iotti M."/>
            <person name="Le Tacon F."/>
            <person name="Lindquist E.A."/>
            <person name="Lipzen A."/>
            <person name="Malagnac F."/>
            <person name="Mello A."/>
            <person name="Molinier V."/>
            <person name="Miyauchi S."/>
            <person name="Poulain J."/>
            <person name="Riccioni C."/>
            <person name="Rubini A."/>
            <person name="Sitrit Y."/>
            <person name="Splivallo R."/>
            <person name="Traeger S."/>
            <person name="Wang M."/>
            <person name="Zifcakova L."/>
            <person name="Wipf D."/>
            <person name="Zambonelli A."/>
            <person name="Paolocci F."/>
            <person name="Nowrousian M."/>
            <person name="Ottonello S."/>
            <person name="Baldrian P."/>
            <person name="Spatafora J.W."/>
            <person name="Henrissat B."/>
            <person name="Nagy L.G."/>
            <person name="Aury J.M."/>
            <person name="Wincker P."/>
            <person name="Grigoriev I.V."/>
            <person name="Bonfante P."/>
            <person name="Martin F.M."/>
        </authorList>
    </citation>
    <scope>NUCLEOTIDE SEQUENCE [LARGE SCALE GENOMIC DNA]</scope>
    <source>
        <strain evidence="2 3">120613-1</strain>
    </source>
</reference>
<sequence length="77" mass="8760">MYDILLMKVEGFTAINIVYFFLSCLSQPLYILGVSPFPFFCYGGVRGRLCKAGIAYLGVLLVSLLFQLILFIRSIRR</sequence>
<protein>
    <submittedName>
        <fullName evidence="2">Uncharacterized protein</fullName>
    </submittedName>
</protein>
<evidence type="ECO:0000256" key="1">
    <source>
        <dbReference type="SAM" id="Phobius"/>
    </source>
</evidence>
<keyword evidence="3" id="KW-1185">Reference proteome</keyword>
<gene>
    <name evidence="2" type="ORF">L873DRAFT_1037629</name>
</gene>
<dbReference type="EMBL" id="ML120396">
    <property type="protein sequence ID" value="RPA98336.1"/>
    <property type="molecule type" value="Genomic_DNA"/>
</dbReference>
<keyword evidence="1" id="KW-1133">Transmembrane helix</keyword>
<keyword evidence="1" id="KW-0472">Membrane</keyword>
<evidence type="ECO:0000313" key="2">
    <source>
        <dbReference type="EMBL" id="RPA98336.1"/>
    </source>
</evidence>
<feature type="transmembrane region" description="Helical" evidence="1">
    <location>
        <begin position="53"/>
        <end position="72"/>
    </location>
</feature>
<keyword evidence="1" id="KW-0812">Transmembrane</keyword>
<feature type="transmembrane region" description="Helical" evidence="1">
    <location>
        <begin position="12"/>
        <end position="33"/>
    </location>
</feature>
<organism evidence="2 3">
    <name type="scientific">Choiromyces venosus 120613-1</name>
    <dbReference type="NCBI Taxonomy" id="1336337"/>
    <lineage>
        <taxon>Eukaryota</taxon>
        <taxon>Fungi</taxon>
        <taxon>Dikarya</taxon>
        <taxon>Ascomycota</taxon>
        <taxon>Pezizomycotina</taxon>
        <taxon>Pezizomycetes</taxon>
        <taxon>Pezizales</taxon>
        <taxon>Tuberaceae</taxon>
        <taxon>Choiromyces</taxon>
    </lineage>
</organism>